<evidence type="ECO:0008006" key="3">
    <source>
        <dbReference type="Google" id="ProtNLM"/>
    </source>
</evidence>
<evidence type="ECO:0000313" key="2">
    <source>
        <dbReference type="Proteomes" id="UP001362999"/>
    </source>
</evidence>
<comment type="caution">
    <text evidence="1">The sequence shown here is derived from an EMBL/GenBank/DDBJ whole genome shotgun (WGS) entry which is preliminary data.</text>
</comment>
<dbReference type="SUPFAM" id="SSF52047">
    <property type="entry name" value="RNI-like"/>
    <property type="match status" value="1"/>
</dbReference>
<protein>
    <recommendedName>
        <fullName evidence="3">F-box domain-containing protein</fullName>
    </recommendedName>
</protein>
<accession>A0AAV9ZBA8</accession>
<dbReference type="Proteomes" id="UP001362999">
    <property type="component" value="Unassembled WGS sequence"/>
</dbReference>
<name>A0AAV9ZBA8_9AGAR</name>
<organism evidence="1 2">
    <name type="scientific">Favolaschia claudopus</name>
    <dbReference type="NCBI Taxonomy" id="2862362"/>
    <lineage>
        <taxon>Eukaryota</taxon>
        <taxon>Fungi</taxon>
        <taxon>Dikarya</taxon>
        <taxon>Basidiomycota</taxon>
        <taxon>Agaricomycotina</taxon>
        <taxon>Agaricomycetes</taxon>
        <taxon>Agaricomycetidae</taxon>
        <taxon>Agaricales</taxon>
        <taxon>Marasmiineae</taxon>
        <taxon>Mycenaceae</taxon>
        <taxon>Favolaschia</taxon>
    </lineage>
</organism>
<dbReference type="InterPro" id="IPR032675">
    <property type="entry name" value="LRR_dom_sf"/>
</dbReference>
<sequence>MHREKLDILPIELKRKILKTTVFGGNSWMQYPGQRVQLALVNRKWKTFVYSSGEFWSTIDAHISMSKAYLMFIADRAIQTNHSAHIEIQSSSRSLWGRKYMQGTLEEDDAGEWAAWLAPVLKGIISRAHAIQVTCYTEREVQTILVCLDIANAAEVDSLVCIAEEGPSEHAAATIPLPHGQLRSLTLHRFSPVLIDAAACSNVETLKLANLTQCLHWPALRSVLHDCTEIRTLSLENVNCDQLQHGEPVEMAKVARLTFDFRNKGQLDLARCIHVPKLEELELNGNGGTPWAQFADHFSDVLGQIKRLEFRSNCHSPEFTNIMRQLRDVETVDVRPGHRFIDSCRGDVDLSLPYIETRPVLPNLRRWMVSPGLTIIHAHTLFSWPAGGPVTLYEELKAPTYRTGTRYMAWSKNGDKFDIQPATWADRL</sequence>
<evidence type="ECO:0000313" key="1">
    <source>
        <dbReference type="EMBL" id="KAK6975078.1"/>
    </source>
</evidence>
<dbReference type="EMBL" id="JAWWNJ010000175">
    <property type="protein sequence ID" value="KAK6975078.1"/>
    <property type="molecule type" value="Genomic_DNA"/>
</dbReference>
<reference evidence="1 2" key="1">
    <citation type="journal article" date="2024" name="J Genomics">
        <title>Draft genome sequencing and assembly of Favolaschia claudopus CIRM-BRFM 2984 isolated from oak limbs.</title>
        <authorList>
            <person name="Navarro D."/>
            <person name="Drula E."/>
            <person name="Chaduli D."/>
            <person name="Cazenave R."/>
            <person name="Ahrendt S."/>
            <person name="Wang J."/>
            <person name="Lipzen A."/>
            <person name="Daum C."/>
            <person name="Barry K."/>
            <person name="Grigoriev I.V."/>
            <person name="Favel A."/>
            <person name="Rosso M.N."/>
            <person name="Martin F."/>
        </authorList>
    </citation>
    <scope>NUCLEOTIDE SEQUENCE [LARGE SCALE GENOMIC DNA]</scope>
    <source>
        <strain evidence="1 2">CIRM-BRFM 2984</strain>
    </source>
</reference>
<keyword evidence="2" id="KW-1185">Reference proteome</keyword>
<dbReference type="AlphaFoldDB" id="A0AAV9ZBA8"/>
<dbReference type="Gene3D" id="3.80.10.10">
    <property type="entry name" value="Ribonuclease Inhibitor"/>
    <property type="match status" value="1"/>
</dbReference>
<proteinExistence type="predicted"/>
<gene>
    <name evidence="1" type="ORF">R3P38DRAFT_3238214</name>
</gene>